<organism evidence="1 2">
    <name type="scientific">Enhygromyxa salina</name>
    <dbReference type="NCBI Taxonomy" id="215803"/>
    <lineage>
        <taxon>Bacteria</taxon>
        <taxon>Pseudomonadati</taxon>
        <taxon>Myxococcota</taxon>
        <taxon>Polyangia</taxon>
        <taxon>Nannocystales</taxon>
        <taxon>Nannocystaceae</taxon>
        <taxon>Enhygromyxa</taxon>
    </lineage>
</organism>
<dbReference type="EMBL" id="JMCC02000074">
    <property type="protein sequence ID" value="KIG14370.1"/>
    <property type="molecule type" value="Genomic_DNA"/>
</dbReference>
<protein>
    <submittedName>
        <fullName evidence="1">Uncharacterized protein</fullName>
    </submittedName>
</protein>
<evidence type="ECO:0000313" key="1">
    <source>
        <dbReference type="EMBL" id="KIG14370.1"/>
    </source>
</evidence>
<proteinExistence type="predicted"/>
<accession>A0A0C2CXK1</accession>
<evidence type="ECO:0000313" key="2">
    <source>
        <dbReference type="Proteomes" id="UP000031599"/>
    </source>
</evidence>
<sequence>MLELRVRPRLVGCLVAQLQTRTNRHRELPVATVGDQPGARREANPTDLQVVCWRRFAHGHRRPAGQSIADRRNLRRAPHWRRLDDRRRIDRIILVLPDHRRGGDEVDRNDRRRFWRRRSETNDDEQQRQRRLHFGSLLAGFERRGCYNHVPPGCLHEPWEP</sequence>
<reference evidence="1 2" key="1">
    <citation type="submission" date="2014-12" db="EMBL/GenBank/DDBJ databases">
        <title>Genome assembly of Enhygromyxa salina DSM 15201.</title>
        <authorList>
            <person name="Sharma G."/>
            <person name="Subramanian S."/>
        </authorList>
    </citation>
    <scope>NUCLEOTIDE SEQUENCE [LARGE SCALE GENOMIC DNA]</scope>
    <source>
        <strain evidence="1 2">DSM 15201</strain>
    </source>
</reference>
<comment type="caution">
    <text evidence="1">The sequence shown here is derived from an EMBL/GenBank/DDBJ whole genome shotgun (WGS) entry which is preliminary data.</text>
</comment>
<name>A0A0C2CXK1_9BACT</name>
<dbReference type="AlphaFoldDB" id="A0A0C2CXK1"/>
<dbReference type="Proteomes" id="UP000031599">
    <property type="component" value="Unassembled WGS sequence"/>
</dbReference>
<gene>
    <name evidence="1" type="ORF">DB30_06845</name>
</gene>